<keyword evidence="2" id="KW-1185">Reference proteome</keyword>
<dbReference type="Proteomes" id="UP001354227">
    <property type="component" value="Unassembled WGS sequence"/>
</dbReference>
<organism evidence="1 2">
    <name type="scientific">Pseudomonas carassii</name>
    <dbReference type="NCBI Taxonomy" id="3115855"/>
    <lineage>
        <taxon>Bacteria</taxon>
        <taxon>Pseudomonadati</taxon>
        <taxon>Pseudomonadota</taxon>
        <taxon>Gammaproteobacteria</taxon>
        <taxon>Pseudomonadales</taxon>
        <taxon>Pseudomonadaceae</taxon>
        <taxon>Pseudomonas</taxon>
    </lineage>
</organism>
<reference evidence="1" key="1">
    <citation type="submission" date="2024-01" db="EMBL/GenBank/DDBJ databases">
        <title>Unpublished Manusciprt.</title>
        <authorList>
            <person name="Duman M."/>
            <person name="Valdes E.G."/>
            <person name="Ajmi N."/>
            <person name="Altun S."/>
            <person name="Saticioglu I.B."/>
        </authorList>
    </citation>
    <scope>NUCLEOTIDE SEQUENCE</scope>
    <source>
        <strain evidence="1">137P</strain>
    </source>
</reference>
<comment type="caution">
    <text evidence="1">The sequence shown here is derived from an EMBL/GenBank/DDBJ whole genome shotgun (WGS) entry which is preliminary data.</text>
</comment>
<dbReference type="EMBL" id="JAZDCT010000003">
    <property type="protein sequence ID" value="MEE1886738.1"/>
    <property type="molecule type" value="Genomic_DNA"/>
</dbReference>
<gene>
    <name evidence="1" type="ORF">V0R62_03630</name>
</gene>
<dbReference type="RefSeq" id="WP_330102786.1">
    <property type="nucleotide sequence ID" value="NZ_JAZDCT010000003.1"/>
</dbReference>
<evidence type="ECO:0000313" key="2">
    <source>
        <dbReference type="Proteomes" id="UP001354227"/>
    </source>
</evidence>
<protein>
    <submittedName>
        <fullName evidence="1">Outer membrane beta-barrel protein</fullName>
    </submittedName>
</protein>
<name>A0ABU7H5Y1_9PSED</name>
<accession>A0ABU7H5Y1</accession>
<dbReference type="Pfam" id="PF07642">
    <property type="entry name" value="BBP2"/>
    <property type="match status" value="1"/>
</dbReference>
<proteinExistence type="predicted"/>
<evidence type="ECO:0000313" key="1">
    <source>
        <dbReference type="EMBL" id="MEE1886738.1"/>
    </source>
</evidence>
<sequence>MTLYVNPLLRAIQASIATLFVTTPVLAEPLASPSIASTLPSNPNPYALDAGPLGKVHVSGQLTGLGIWQNHVVDAPGNGNETSRADLSNAQVELQTTEGPLQFYLQAGAYALPSLGSAYMKSSKAADELYGNLPVAYLKAPLGERFSIMAGALPTLIGAESTFTFQNINIQRGLLWNQEPAISRGLQLNYAHEQVSASVSVNDGFYSGKYNWVSGSLAYVLDAENTLTVIGAGNFSSNDKSTVATPTAQNNSQVYNLIYTHSDGDFSLSPYLQYTRIERQRDIGIDAAAESYGAAVLGKYSFDEHWALGLRAEYIDSQGGTCTQDDCAPTNLLYGPGSGAWSLTATPTYRSGAFFARGELAYVKTLGGDDGAAFGGRGEQQDQVRALVETGVMF</sequence>
<dbReference type="InterPro" id="IPR011486">
    <property type="entry name" value="BBP2"/>
</dbReference>